<evidence type="ECO:0000256" key="5">
    <source>
        <dbReference type="ARBA" id="ARBA00022679"/>
    </source>
</evidence>
<dbReference type="Gene3D" id="3.90.105.10">
    <property type="entry name" value="Molybdopterin biosynthesis moea protein, domain 2"/>
    <property type="match status" value="1"/>
</dbReference>
<dbReference type="SUPFAM" id="SSF53218">
    <property type="entry name" value="Molybdenum cofactor biosynthesis proteins"/>
    <property type="match status" value="1"/>
</dbReference>
<comment type="catalytic activity">
    <reaction evidence="9">
        <text>adenylyl-molybdopterin + molybdate = Mo-molybdopterin + AMP + H(+)</text>
        <dbReference type="Rhea" id="RHEA:35047"/>
        <dbReference type="ChEBI" id="CHEBI:15378"/>
        <dbReference type="ChEBI" id="CHEBI:36264"/>
        <dbReference type="ChEBI" id="CHEBI:62727"/>
        <dbReference type="ChEBI" id="CHEBI:71302"/>
        <dbReference type="ChEBI" id="CHEBI:456215"/>
        <dbReference type="EC" id="2.10.1.1"/>
    </reaction>
</comment>
<dbReference type="SUPFAM" id="SSF63882">
    <property type="entry name" value="MoeA N-terminal region -like"/>
    <property type="match status" value="1"/>
</dbReference>
<protein>
    <recommendedName>
        <fullName evidence="3">molybdopterin molybdotransferase</fullName>
        <ecNumber evidence="3">2.10.1.1</ecNumber>
    </recommendedName>
</protein>
<keyword evidence="7" id="KW-0460">Magnesium</keyword>
<evidence type="ECO:0000256" key="3">
    <source>
        <dbReference type="ARBA" id="ARBA00013269"/>
    </source>
</evidence>
<accession>E6QVH7</accession>
<dbReference type="NCBIfam" id="NF045515">
    <property type="entry name" value="Glp_gephyrin"/>
    <property type="match status" value="1"/>
</dbReference>
<dbReference type="GO" id="GO:0006777">
    <property type="term" value="P:Mo-molybdopterin cofactor biosynthetic process"/>
    <property type="evidence" value="ECO:0007669"/>
    <property type="project" value="UniProtKB-KW"/>
</dbReference>
<dbReference type="InterPro" id="IPR036135">
    <property type="entry name" value="MoeA_linker/N_sf"/>
</dbReference>
<evidence type="ECO:0000256" key="9">
    <source>
        <dbReference type="ARBA" id="ARBA00047317"/>
    </source>
</evidence>
<dbReference type="GO" id="GO:0046872">
    <property type="term" value="F:metal ion binding"/>
    <property type="evidence" value="ECO:0007669"/>
    <property type="project" value="UniProtKB-KW"/>
</dbReference>
<sequence>MEHIKISRALHIILDSVTMMGSESVTLERSLGRVLNERILSNRDLPPYDVSAMDGFAVNTGDLVTIPVNLQIVEDIRAGDMPSVVLRNGQCARIMTGAPLPLGADAVIRMEDSKQVSANTVQLVVTAKSGQDVRAKGENMHSSEVVLTAGTEITPGVVGILATVKAKHIKVYRQPRVAILSTGNEIEAIGEPVDPNKIPDANTYALMAQVQALGIQPVLLGIAHDDPLELEQYLLRGLEHDVLLVSGGTSVGAYDYVRPTIEKLNVSMKFWRVAMKPGHPLAFGVLHRTTSQVDAPPLDAFVFGLPGNPVSSMVCFEEFVAPALRRMMGNTRLHRRTITARLAHPLKIHPRCTEFIRVKLSSDETGYLATVTGTQSSGVLLSMAHADGLLVMPAEVSNLAAGAIVIIQLLDGTAFQNEMGFEE</sequence>
<evidence type="ECO:0000256" key="4">
    <source>
        <dbReference type="ARBA" id="ARBA00022505"/>
    </source>
</evidence>
<dbReference type="Gene3D" id="2.40.340.10">
    <property type="entry name" value="MoeA, C-terminal, domain IV"/>
    <property type="match status" value="1"/>
</dbReference>
<reference evidence="11" key="1">
    <citation type="submission" date="2009-10" db="EMBL/GenBank/DDBJ databases">
        <title>Diversity of trophic interactions inside an arsenic-rich microbial ecosystem.</title>
        <authorList>
            <person name="Bertin P.N."/>
            <person name="Heinrich-Salmeron A."/>
            <person name="Pelletier E."/>
            <person name="Goulhen-Chollet F."/>
            <person name="Arsene-Ploetze F."/>
            <person name="Gallien S."/>
            <person name="Calteau A."/>
            <person name="Vallenet D."/>
            <person name="Casiot C."/>
            <person name="Chane-Woon-Ming B."/>
            <person name="Giloteaux L."/>
            <person name="Barakat M."/>
            <person name="Bonnefoy V."/>
            <person name="Bruneel O."/>
            <person name="Chandler M."/>
            <person name="Cleiss J."/>
            <person name="Duran R."/>
            <person name="Elbaz-Poulichet F."/>
            <person name="Fonknechten N."/>
            <person name="Lauga B."/>
            <person name="Mornico D."/>
            <person name="Ortet P."/>
            <person name="Schaeffer C."/>
            <person name="Siguier P."/>
            <person name="Alexander Thil Smith A."/>
            <person name="Van Dorsselaer A."/>
            <person name="Weissenbach J."/>
            <person name="Medigue C."/>
            <person name="Le Paslier D."/>
        </authorList>
    </citation>
    <scope>NUCLEOTIDE SEQUENCE</scope>
</reference>
<dbReference type="Pfam" id="PF00994">
    <property type="entry name" value="MoCF_biosynth"/>
    <property type="match status" value="1"/>
</dbReference>
<organism evidence="11">
    <name type="scientific">mine drainage metagenome</name>
    <dbReference type="NCBI Taxonomy" id="410659"/>
    <lineage>
        <taxon>unclassified sequences</taxon>
        <taxon>metagenomes</taxon>
        <taxon>ecological metagenomes</taxon>
    </lineage>
</organism>
<dbReference type="EC" id="2.10.1.1" evidence="3"/>
<dbReference type="FunFam" id="3.40.980.10:FF:000004">
    <property type="entry name" value="Molybdopterin molybdenumtransferase"/>
    <property type="match status" value="1"/>
</dbReference>
<dbReference type="Gene3D" id="2.170.190.11">
    <property type="entry name" value="Molybdopterin biosynthesis moea protein, domain 3"/>
    <property type="match status" value="1"/>
</dbReference>
<dbReference type="PANTHER" id="PTHR10192:SF5">
    <property type="entry name" value="GEPHYRIN"/>
    <property type="match status" value="1"/>
</dbReference>
<dbReference type="InterPro" id="IPR001453">
    <property type="entry name" value="MoaB/Mog_dom"/>
</dbReference>
<evidence type="ECO:0000256" key="6">
    <source>
        <dbReference type="ARBA" id="ARBA00022723"/>
    </source>
</evidence>
<gene>
    <name evidence="11" type="ORF">CARN7_2064</name>
</gene>
<dbReference type="Pfam" id="PF03454">
    <property type="entry name" value="MoeA_C"/>
    <property type="match status" value="1"/>
</dbReference>
<keyword evidence="4" id="KW-0500">Molybdenum</keyword>
<dbReference type="SUPFAM" id="SSF63867">
    <property type="entry name" value="MoeA C-terminal domain-like"/>
    <property type="match status" value="1"/>
</dbReference>
<evidence type="ECO:0000313" key="11">
    <source>
        <dbReference type="EMBL" id="CBI11250.1"/>
    </source>
</evidence>
<dbReference type="SMART" id="SM00852">
    <property type="entry name" value="MoCF_biosynth"/>
    <property type="match status" value="1"/>
</dbReference>
<dbReference type="InterPro" id="IPR005111">
    <property type="entry name" value="MoeA_C_domain_IV"/>
</dbReference>
<dbReference type="CDD" id="cd00887">
    <property type="entry name" value="MoeA"/>
    <property type="match status" value="1"/>
</dbReference>
<dbReference type="UniPathway" id="UPA00344"/>
<dbReference type="AlphaFoldDB" id="E6QVH7"/>
<comment type="cofactor">
    <cofactor evidence="1">
        <name>Mg(2+)</name>
        <dbReference type="ChEBI" id="CHEBI:18420"/>
    </cofactor>
</comment>
<dbReference type="FunFam" id="2.170.190.11:FF:000001">
    <property type="entry name" value="Molybdopterin molybdenumtransferase"/>
    <property type="match status" value="1"/>
</dbReference>
<dbReference type="GO" id="GO:0005829">
    <property type="term" value="C:cytosol"/>
    <property type="evidence" value="ECO:0007669"/>
    <property type="project" value="TreeGrafter"/>
</dbReference>
<dbReference type="InterPro" id="IPR036425">
    <property type="entry name" value="MoaB/Mog-like_dom_sf"/>
</dbReference>
<feature type="domain" description="MoaB/Mog" evidence="10">
    <location>
        <begin position="178"/>
        <end position="326"/>
    </location>
</feature>
<dbReference type="EMBL" id="CABR01000129">
    <property type="protein sequence ID" value="CBI11250.1"/>
    <property type="molecule type" value="Genomic_DNA"/>
</dbReference>
<comment type="pathway">
    <text evidence="2">Cofactor biosynthesis; molybdopterin biosynthesis.</text>
</comment>
<dbReference type="InterPro" id="IPR038987">
    <property type="entry name" value="MoeA-like"/>
</dbReference>
<keyword evidence="5" id="KW-0808">Transferase</keyword>
<keyword evidence="6" id="KW-0479">Metal-binding</keyword>
<dbReference type="PANTHER" id="PTHR10192">
    <property type="entry name" value="MOLYBDOPTERIN BIOSYNTHESIS PROTEIN"/>
    <property type="match status" value="1"/>
</dbReference>
<keyword evidence="8" id="KW-0501">Molybdenum cofactor biosynthesis</keyword>
<evidence type="ECO:0000256" key="2">
    <source>
        <dbReference type="ARBA" id="ARBA00005046"/>
    </source>
</evidence>
<name>E6QVH7_9ZZZZ</name>
<dbReference type="Pfam" id="PF03453">
    <property type="entry name" value="MoeA_N"/>
    <property type="match status" value="1"/>
</dbReference>
<proteinExistence type="predicted"/>
<comment type="caution">
    <text evidence="11">The sequence shown here is derived from an EMBL/GenBank/DDBJ whole genome shotgun (WGS) entry which is preliminary data.</text>
</comment>
<dbReference type="InterPro" id="IPR036688">
    <property type="entry name" value="MoeA_C_domain_IV_sf"/>
</dbReference>
<dbReference type="GO" id="GO:0061599">
    <property type="term" value="F:molybdopterin molybdotransferase activity"/>
    <property type="evidence" value="ECO:0007669"/>
    <property type="project" value="UniProtKB-EC"/>
</dbReference>
<evidence type="ECO:0000259" key="10">
    <source>
        <dbReference type="SMART" id="SM00852"/>
    </source>
</evidence>
<dbReference type="Gene3D" id="3.40.980.10">
    <property type="entry name" value="MoaB/Mog-like domain"/>
    <property type="match status" value="1"/>
</dbReference>
<evidence type="ECO:0000256" key="8">
    <source>
        <dbReference type="ARBA" id="ARBA00023150"/>
    </source>
</evidence>
<evidence type="ECO:0000256" key="1">
    <source>
        <dbReference type="ARBA" id="ARBA00001946"/>
    </source>
</evidence>
<dbReference type="InterPro" id="IPR005110">
    <property type="entry name" value="MoeA_linker/N"/>
</dbReference>
<evidence type="ECO:0000256" key="7">
    <source>
        <dbReference type="ARBA" id="ARBA00022842"/>
    </source>
</evidence>